<dbReference type="Proteomes" id="UP000499080">
    <property type="component" value="Unassembled WGS sequence"/>
</dbReference>
<sequence>MRRRPLLAVIDESPGNQSVRGLAVARTVSIFICINHGGSRSVVDPRNQLLCIKKLHPALTNDCSALIFGWDELSSADRSFIKASAPQQRRDLLLHDGRFTGLFCYPRFGFGRRHFFPHDNGKEVTSLNRPLYVHKVHIHGGSSVKSGFEPGTFRLRNLDLTTRPPRT</sequence>
<protein>
    <submittedName>
        <fullName evidence="1">Uncharacterized protein</fullName>
    </submittedName>
</protein>
<organism evidence="1 2">
    <name type="scientific">Araneus ventricosus</name>
    <name type="common">Orbweaver spider</name>
    <name type="synonym">Epeira ventricosa</name>
    <dbReference type="NCBI Taxonomy" id="182803"/>
    <lineage>
        <taxon>Eukaryota</taxon>
        <taxon>Metazoa</taxon>
        <taxon>Ecdysozoa</taxon>
        <taxon>Arthropoda</taxon>
        <taxon>Chelicerata</taxon>
        <taxon>Arachnida</taxon>
        <taxon>Araneae</taxon>
        <taxon>Araneomorphae</taxon>
        <taxon>Entelegynae</taxon>
        <taxon>Araneoidea</taxon>
        <taxon>Araneidae</taxon>
        <taxon>Araneus</taxon>
    </lineage>
</organism>
<comment type="caution">
    <text evidence="1">The sequence shown here is derived from an EMBL/GenBank/DDBJ whole genome shotgun (WGS) entry which is preliminary data.</text>
</comment>
<reference evidence="1 2" key="1">
    <citation type="journal article" date="2019" name="Sci. Rep.">
        <title>Orb-weaving spider Araneus ventricosus genome elucidates the spidroin gene catalogue.</title>
        <authorList>
            <person name="Kono N."/>
            <person name="Nakamura H."/>
            <person name="Ohtoshi R."/>
            <person name="Moran D.A.P."/>
            <person name="Shinohara A."/>
            <person name="Yoshida Y."/>
            <person name="Fujiwara M."/>
            <person name="Mori M."/>
            <person name="Tomita M."/>
            <person name="Arakawa K."/>
        </authorList>
    </citation>
    <scope>NUCLEOTIDE SEQUENCE [LARGE SCALE GENOMIC DNA]</scope>
</reference>
<evidence type="ECO:0000313" key="1">
    <source>
        <dbReference type="EMBL" id="GBN13235.1"/>
    </source>
</evidence>
<gene>
    <name evidence="1" type="ORF">AVEN_85160_1</name>
</gene>
<evidence type="ECO:0000313" key="2">
    <source>
        <dbReference type="Proteomes" id="UP000499080"/>
    </source>
</evidence>
<keyword evidence="2" id="KW-1185">Reference proteome</keyword>
<dbReference type="EMBL" id="BGPR01005762">
    <property type="protein sequence ID" value="GBN13235.1"/>
    <property type="molecule type" value="Genomic_DNA"/>
</dbReference>
<name>A0A4Y2LEV4_ARAVE</name>
<accession>A0A4Y2LEV4</accession>
<dbReference type="AlphaFoldDB" id="A0A4Y2LEV4"/>
<proteinExistence type="predicted"/>